<name>A0ABV5S2M6_9ACTN</name>
<keyword evidence="3" id="KW-1185">Reference proteome</keyword>
<proteinExistence type="predicted"/>
<evidence type="ECO:0000313" key="3">
    <source>
        <dbReference type="Proteomes" id="UP001589532"/>
    </source>
</evidence>
<protein>
    <recommendedName>
        <fullName evidence="4">Secreted protein</fullName>
    </recommendedName>
</protein>
<gene>
    <name evidence="2" type="ORF">ACFFSA_22275</name>
</gene>
<feature type="chain" id="PRO_5045218647" description="Secreted protein" evidence="1">
    <location>
        <begin position="30"/>
        <end position="127"/>
    </location>
</feature>
<feature type="signal peptide" evidence="1">
    <location>
        <begin position="1"/>
        <end position="29"/>
    </location>
</feature>
<organism evidence="2 3">
    <name type="scientific">Nonomuraea helvata</name>
    <dbReference type="NCBI Taxonomy" id="37484"/>
    <lineage>
        <taxon>Bacteria</taxon>
        <taxon>Bacillati</taxon>
        <taxon>Actinomycetota</taxon>
        <taxon>Actinomycetes</taxon>
        <taxon>Streptosporangiales</taxon>
        <taxon>Streptosporangiaceae</taxon>
        <taxon>Nonomuraea</taxon>
    </lineage>
</organism>
<sequence>MRKLLLITAIAGLGVTVMGSTAASATAQAHPGAYLTNRHGDVLAEAQLSGHNRILVCDRSTDHRYAMAKVRYQGHTYQYVNYYKDQDCIEQKTVSMPHGTIELWACVSKPYKVKFAYCGPKKTIVRR</sequence>
<dbReference type="Proteomes" id="UP001589532">
    <property type="component" value="Unassembled WGS sequence"/>
</dbReference>
<evidence type="ECO:0000256" key="1">
    <source>
        <dbReference type="SAM" id="SignalP"/>
    </source>
</evidence>
<dbReference type="EMBL" id="JBHMBW010000019">
    <property type="protein sequence ID" value="MFB9625820.1"/>
    <property type="molecule type" value="Genomic_DNA"/>
</dbReference>
<evidence type="ECO:0008006" key="4">
    <source>
        <dbReference type="Google" id="ProtNLM"/>
    </source>
</evidence>
<evidence type="ECO:0000313" key="2">
    <source>
        <dbReference type="EMBL" id="MFB9625820.1"/>
    </source>
</evidence>
<accession>A0ABV5S2M6</accession>
<reference evidence="2 3" key="1">
    <citation type="submission" date="2024-09" db="EMBL/GenBank/DDBJ databases">
        <authorList>
            <person name="Sun Q."/>
            <person name="Mori K."/>
        </authorList>
    </citation>
    <scope>NUCLEOTIDE SEQUENCE [LARGE SCALE GENOMIC DNA]</scope>
    <source>
        <strain evidence="2 3">JCM 3143</strain>
    </source>
</reference>
<keyword evidence="1" id="KW-0732">Signal</keyword>
<comment type="caution">
    <text evidence="2">The sequence shown here is derived from an EMBL/GenBank/DDBJ whole genome shotgun (WGS) entry which is preliminary data.</text>
</comment>
<dbReference type="RefSeq" id="WP_344984369.1">
    <property type="nucleotide sequence ID" value="NZ_BAAAXV010000001.1"/>
</dbReference>